<dbReference type="RefSeq" id="WP_284388899.1">
    <property type="nucleotide sequence ID" value="NZ_BSNG01000001.1"/>
</dbReference>
<name>A0ABQ5UDK1_9HYPH</name>
<protein>
    <submittedName>
        <fullName evidence="1">Uncharacterized protein</fullName>
    </submittedName>
</protein>
<gene>
    <name evidence="1" type="ORF">GCM10007913_12120</name>
</gene>
<organism evidence="1 2">
    <name type="scientific">Devosia yakushimensis</name>
    <dbReference type="NCBI Taxonomy" id="470028"/>
    <lineage>
        <taxon>Bacteria</taxon>
        <taxon>Pseudomonadati</taxon>
        <taxon>Pseudomonadota</taxon>
        <taxon>Alphaproteobacteria</taxon>
        <taxon>Hyphomicrobiales</taxon>
        <taxon>Devosiaceae</taxon>
        <taxon>Devosia</taxon>
    </lineage>
</organism>
<dbReference type="EMBL" id="BSNG01000001">
    <property type="protein sequence ID" value="GLQ09280.1"/>
    <property type="molecule type" value="Genomic_DNA"/>
</dbReference>
<comment type="caution">
    <text evidence="1">The sequence shown here is derived from an EMBL/GenBank/DDBJ whole genome shotgun (WGS) entry which is preliminary data.</text>
</comment>
<proteinExistence type="predicted"/>
<dbReference type="Proteomes" id="UP001161406">
    <property type="component" value="Unassembled WGS sequence"/>
</dbReference>
<reference evidence="1" key="2">
    <citation type="submission" date="2023-01" db="EMBL/GenBank/DDBJ databases">
        <title>Draft genome sequence of Devosia yakushimensis strain NBRC 103855.</title>
        <authorList>
            <person name="Sun Q."/>
            <person name="Mori K."/>
        </authorList>
    </citation>
    <scope>NUCLEOTIDE SEQUENCE</scope>
    <source>
        <strain evidence="1">NBRC 103855</strain>
    </source>
</reference>
<evidence type="ECO:0000313" key="2">
    <source>
        <dbReference type="Proteomes" id="UP001161406"/>
    </source>
</evidence>
<accession>A0ABQ5UDK1</accession>
<sequence length="101" mass="11646">MTSADEARVRREEFMRSYMESSQRMHEAMRNVYSHAASARQQGKTHELANPPPLHGAIDFTRGADGTWRIPTTWTDGDAIYFGFDWSRPDSDQAAFWSFSR</sequence>
<reference evidence="1" key="1">
    <citation type="journal article" date="2014" name="Int. J. Syst. Evol. Microbiol.">
        <title>Complete genome of a new Firmicutes species belonging to the dominant human colonic microbiota ('Ruminococcus bicirculans') reveals two chromosomes and a selective capacity to utilize plant glucans.</title>
        <authorList>
            <consortium name="NISC Comparative Sequencing Program"/>
            <person name="Wegmann U."/>
            <person name="Louis P."/>
            <person name="Goesmann A."/>
            <person name="Henrissat B."/>
            <person name="Duncan S.H."/>
            <person name="Flint H.J."/>
        </authorList>
    </citation>
    <scope>NUCLEOTIDE SEQUENCE</scope>
    <source>
        <strain evidence="1">NBRC 103855</strain>
    </source>
</reference>
<evidence type="ECO:0000313" key="1">
    <source>
        <dbReference type="EMBL" id="GLQ09280.1"/>
    </source>
</evidence>
<keyword evidence="2" id="KW-1185">Reference proteome</keyword>